<gene>
    <name evidence="1" type="ORF">NPIL_116661</name>
</gene>
<dbReference type="EMBL" id="BMAW01088699">
    <property type="protein sequence ID" value="GFS36143.1"/>
    <property type="molecule type" value="Genomic_DNA"/>
</dbReference>
<dbReference type="AlphaFoldDB" id="A0A8X6J544"/>
<evidence type="ECO:0000313" key="1">
    <source>
        <dbReference type="EMBL" id="GFS36143.1"/>
    </source>
</evidence>
<keyword evidence="2" id="KW-1185">Reference proteome</keyword>
<sequence length="104" mass="11964">MTAIRQRYGAMITFCGIMDMDFLPPVAERPYNNAVNTVRKRIKEVSEAPLQITALAEVSNLRKQRKGSPAYKQWKTQLKNECLINLSGWADLMETDGMVRIFRQ</sequence>
<comment type="caution">
    <text evidence="1">The sequence shown here is derived from an EMBL/GenBank/DDBJ whole genome shotgun (WGS) entry which is preliminary data.</text>
</comment>
<proteinExistence type="predicted"/>
<organism evidence="1 2">
    <name type="scientific">Nephila pilipes</name>
    <name type="common">Giant wood spider</name>
    <name type="synonym">Nephila maculata</name>
    <dbReference type="NCBI Taxonomy" id="299642"/>
    <lineage>
        <taxon>Eukaryota</taxon>
        <taxon>Metazoa</taxon>
        <taxon>Ecdysozoa</taxon>
        <taxon>Arthropoda</taxon>
        <taxon>Chelicerata</taxon>
        <taxon>Arachnida</taxon>
        <taxon>Araneae</taxon>
        <taxon>Araneomorphae</taxon>
        <taxon>Entelegynae</taxon>
        <taxon>Araneoidea</taxon>
        <taxon>Nephilidae</taxon>
        <taxon>Nephila</taxon>
    </lineage>
</organism>
<reference evidence="1" key="1">
    <citation type="submission" date="2020-08" db="EMBL/GenBank/DDBJ databases">
        <title>Multicomponent nature underlies the extraordinary mechanical properties of spider dragline silk.</title>
        <authorList>
            <person name="Kono N."/>
            <person name="Nakamura H."/>
            <person name="Mori M."/>
            <person name="Yoshida Y."/>
            <person name="Ohtoshi R."/>
            <person name="Malay A.D."/>
            <person name="Moran D.A.P."/>
            <person name="Tomita M."/>
            <person name="Numata K."/>
            <person name="Arakawa K."/>
        </authorList>
    </citation>
    <scope>NUCLEOTIDE SEQUENCE</scope>
</reference>
<protein>
    <submittedName>
        <fullName evidence="1">Uncharacterized protein</fullName>
    </submittedName>
</protein>
<name>A0A8X6J544_NEPPI</name>
<dbReference type="Proteomes" id="UP000887013">
    <property type="component" value="Unassembled WGS sequence"/>
</dbReference>
<accession>A0A8X6J544</accession>
<evidence type="ECO:0000313" key="2">
    <source>
        <dbReference type="Proteomes" id="UP000887013"/>
    </source>
</evidence>